<evidence type="ECO:0000256" key="1">
    <source>
        <dbReference type="SAM" id="SignalP"/>
    </source>
</evidence>
<dbReference type="PANTHER" id="PTHR45854:SF3">
    <property type="entry name" value="ARFGAP WITH SH3 DOMAIN, ANK REPEAT AND PH DOMAIN-CONTAINING PROTEIN"/>
    <property type="match status" value="1"/>
</dbReference>
<accession>A0A8C4N3J6</accession>
<dbReference type="SUPFAM" id="SSF103657">
    <property type="entry name" value="BAR/IMD domain-like"/>
    <property type="match status" value="1"/>
</dbReference>
<dbReference type="InterPro" id="IPR004148">
    <property type="entry name" value="BAR_dom"/>
</dbReference>
<proteinExistence type="predicted"/>
<sequence>MEMLPANSLLFFLFLLLLAHADDEDTYWQALEKVANNVMSRDDPNLGEAFLRFSSFTKELAALFKNLVQNLNNIVVFPLDSLLKGDLKGTKGDLKKPFDKAWKDYEAKFQKIEKEKKEHARQHGMIRSEVTGAEIAEDLEKERRLFQLHMCEVCMLYTTLVQAYSPQAERSLNRQVSYFEKD</sequence>
<feature type="chain" id="PRO_5034925315" description="BAR domain-containing protein" evidence="1">
    <location>
        <begin position="22"/>
        <end position="182"/>
    </location>
</feature>
<evidence type="ECO:0000313" key="4">
    <source>
        <dbReference type="Proteomes" id="UP000694388"/>
    </source>
</evidence>
<dbReference type="Pfam" id="PF16746">
    <property type="entry name" value="BAR_3"/>
    <property type="match status" value="1"/>
</dbReference>
<dbReference type="GO" id="GO:0005096">
    <property type="term" value="F:GTPase activator activity"/>
    <property type="evidence" value="ECO:0007669"/>
    <property type="project" value="InterPro"/>
</dbReference>
<dbReference type="GeneTree" id="ENSGT00940000155623"/>
<keyword evidence="4" id="KW-1185">Reference proteome</keyword>
<organism evidence="3 4">
    <name type="scientific">Eptatretus burgeri</name>
    <name type="common">Inshore hagfish</name>
    <dbReference type="NCBI Taxonomy" id="7764"/>
    <lineage>
        <taxon>Eukaryota</taxon>
        <taxon>Metazoa</taxon>
        <taxon>Chordata</taxon>
        <taxon>Craniata</taxon>
        <taxon>Vertebrata</taxon>
        <taxon>Cyclostomata</taxon>
        <taxon>Myxini</taxon>
        <taxon>Myxiniformes</taxon>
        <taxon>Myxinidae</taxon>
        <taxon>Eptatretinae</taxon>
        <taxon>Eptatretus</taxon>
    </lineage>
</organism>
<feature type="domain" description="BAR" evidence="2">
    <location>
        <begin position="40"/>
        <end position="121"/>
    </location>
</feature>
<dbReference type="AlphaFoldDB" id="A0A8C4N3J6"/>
<name>A0A8C4N3J6_EPTBU</name>
<evidence type="ECO:0000259" key="2">
    <source>
        <dbReference type="Pfam" id="PF16746"/>
    </source>
</evidence>
<dbReference type="Gene3D" id="1.20.1270.60">
    <property type="entry name" value="Arfaptin homology (AH) domain/BAR domain"/>
    <property type="match status" value="1"/>
</dbReference>
<dbReference type="Proteomes" id="UP000694388">
    <property type="component" value="Unplaced"/>
</dbReference>
<evidence type="ECO:0000313" key="3">
    <source>
        <dbReference type="Ensembl" id="ENSEBUP00000000452.1"/>
    </source>
</evidence>
<reference evidence="3" key="1">
    <citation type="submission" date="2025-08" db="UniProtKB">
        <authorList>
            <consortium name="Ensembl"/>
        </authorList>
    </citation>
    <scope>IDENTIFICATION</scope>
</reference>
<dbReference type="PANTHER" id="PTHR45854">
    <property type="entry name" value="ASAP FAMILY MEMBER"/>
    <property type="match status" value="1"/>
</dbReference>
<dbReference type="OMA" id="NNIVVFP"/>
<dbReference type="Ensembl" id="ENSEBUT00000000750.1">
    <property type="protein sequence ID" value="ENSEBUP00000000452.1"/>
    <property type="gene ID" value="ENSEBUG00000000573.1"/>
</dbReference>
<dbReference type="InterPro" id="IPR027267">
    <property type="entry name" value="AH/BAR_dom_sf"/>
</dbReference>
<dbReference type="InterPro" id="IPR043593">
    <property type="entry name" value="ASAP"/>
</dbReference>
<protein>
    <recommendedName>
        <fullName evidence="2">BAR domain-containing protein</fullName>
    </recommendedName>
</protein>
<keyword evidence="1" id="KW-0732">Signal</keyword>
<reference evidence="3" key="2">
    <citation type="submission" date="2025-09" db="UniProtKB">
        <authorList>
            <consortium name="Ensembl"/>
        </authorList>
    </citation>
    <scope>IDENTIFICATION</scope>
</reference>
<feature type="signal peptide" evidence="1">
    <location>
        <begin position="1"/>
        <end position="21"/>
    </location>
</feature>